<comment type="caution">
    <text evidence="1">The sequence shown here is derived from an EMBL/GenBank/DDBJ whole genome shotgun (WGS) entry which is preliminary data.</text>
</comment>
<organism evidence="1">
    <name type="scientific">marine sediment metagenome</name>
    <dbReference type="NCBI Taxonomy" id="412755"/>
    <lineage>
        <taxon>unclassified sequences</taxon>
        <taxon>metagenomes</taxon>
        <taxon>ecological metagenomes</taxon>
    </lineage>
</organism>
<evidence type="ECO:0000313" key="1">
    <source>
        <dbReference type="EMBL" id="GAI67954.1"/>
    </source>
</evidence>
<name>X1SJM6_9ZZZZ</name>
<protein>
    <submittedName>
        <fullName evidence="1">Uncharacterized protein</fullName>
    </submittedName>
</protein>
<accession>X1SJM6</accession>
<sequence length="624" mass="71107">MSIESPTTYADWYWQKNVEAELAFDESIEKALSPAFAGLLSDIPEISELPPGTQNFLRTLAEPGSAGLGRFLTGAAGEFSAEIIKDAIEPGLKMLKRSINRGARETWLNPEQAVTLSQRKKITDEYFYLLTASEGYEDIAADSLYTSLLPYPTIPDLMLWGRYHGDPDNVRTAVWEKFDVPPDDFELWEWLSWQRLTTLQAQALFKRGTLSEGDFAVELARIGWDKSDRVTLRDLAYVLPNPMLLVQGNLQQEASQDKILEDISRGDIHPDYADKYLDAVLTKPATQDIIAAALRSDPNLSDLERQLVKIGIHPAYTGIYKTLAYQIPPVADIITMAVREAFTPAIAERFGQYQDFPPDFAKYAAMKGLDEDWAKRYWAAHWNLPSPQQGFQMLHRGVIDEGELDMLMRAQDIMPFWRDKLIQIAYRPLTRVDVRRMYREGVLNEREVFESYLDQGYAEENAERMADFTVKQTLSVLAKFSSGDIVKAFASRMINASDAKSLLRSIGISSEDASYIVSTAEYKRLWAFTDQQIAGIRNLYKKRMYDESAARGKLAGLNLPSDQIDVLMQQWYYDMKVEPTATWTTAQVLSFVRKGLIDRKRATHELYLNGYDAEHIDVYMRSIK</sequence>
<gene>
    <name evidence="1" type="ORF">S12H4_00201</name>
</gene>
<dbReference type="AlphaFoldDB" id="X1SJM6"/>
<dbReference type="EMBL" id="BARW01000015">
    <property type="protein sequence ID" value="GAI67954.1"/>
    <property type="molecule type" value="Genomic_DNA"/>
</dbReference>
<proteinExistence type="predicted"/>
<reference evidence="1" key="1">
    <citation type="journal article" date="2014" name="Front. Microbiol.">
        <title>High frequency of phylogenetically diverse reductive dehalogenase-homologous genes in deep subseafloor sedimentary metagenomes.</title>
        <authorList>
            <person name="Kawai M."/>
            <person name="Futagami T."/>
            <person name="Toyoda A."/>
            <person name="Takaki Y."/>
            <person name="Nishi S."/>
            <person name="Hori S."/>
            <person name="Arai W."/>
            <person name="Tsubouchi T."/>
            <person name="Morono Y."/>
            <person name="Uchiyama I."/>
            <person name="Ito T."/>
            <person name="Fujiyama A."/>
            <person name="Inagaki F."/>
            <person name="Takami H."/>
        </authorList>
    </citation>
    <scope>NUCLEOTIDE SEQUENCE</scope>
    <source>
        <strain evidence="1">Expedition CK06-06</strain>
    </source>
</reference>